<evidence type="ECO:0000313" key="4">
    <source>
        <dbReference type="Proteomes" id="UP001201812"/>
    </source>
</evidence>
<feature type="compositionally biased region" description="Basic and acidic residues" evidence="2">
    <location>
        <begin position="712"/>
        <end position="724"/>
    </location>
</feature>
<feature type="compositionally biased region" description="Basic residues" evidence="2">
    <location>
        <begin position="143"/>
        <end position="152"/>
    </location>
</feature>
<feature type="region of interest" description="Disordered" evidence="2">
    <location>
        <begin position="112"/>
        <end position="165"/>
    </location>
</feature>
<evidence type="ECO:0000256" key="2">
    <source>
        <dbReference type="SAM" id="MobiDB-lite"/>
    </source>
</evidence>
<feature type="region of interest" description="Disordered" evidence="2">
    <location>
        <begin position="694"/>
        <end position="724"/>
    </location>
</feature>
<sequence>MDAFTFSAVAVAIVAVAAVCAYLFKAATRETPFEEAYGHTARKLLTEDKTQKAKPKPAKAKKVSTKPADKQKTAVEQPTIQERNVGELVHHQHVNEAGESNGVEENATNVRVSNTHESPKESAPAKLEDNVEMKTKSEDATVKKSKKKHRPRKVETDHDEFSTDIQGNKSDEFVEVQEKREPQQKVHAVTQSQEPKLVEKTIVQTTQRHTTLKKEVNEITLSDVINKLKSLSAVQPEYVTFLTHYGDLANFKEAKLQDDISALQKDGEGKERLLKQTNNELKNYRAENEKLKSNLKDQYDKYETFESTVRSKLSEIIQLKDENKRLHAVIAEEQRKSAQYQHLIRDVEVMRSELTKKSNVTNEEVTATKAKNEQLGAENAELTKAYRDVVATKNSYETELSRLQSELKKMRDQHVHEQKFADNQIMELSKEVERVFSLYNDANKGKDHQQDQTQKLMDEKEELLEKNQKINNQMEQLNTKCHRLEQELEQRNSNSGEQMNHINKLTLELQESRNSRNNSERRIAELEERNAAFAKQLDIAQKKLLDLEESSKLNSADKAKIQQKNQELEAEIQRISQPVAEIRKESDIKHVPLPPSAHSRNQTTSWNNAEKNGISSVVELASALIKPESEKEAKSSLKVRKIEWPVSNWDTAPKSVNVCSNYWNWTERSMERTARGFSTTVELNEDKNLRNQISSSSATNHVQNNDSGLSHELQEQKRRNQELRDSNYKLVESIQAQELTTKKLLADAEAKKETERREFINSVMEKVSRTLPQQVKVSELNSNSNCSVDGLSTWIEKNISSLVQSTKQNAAPATVSNAVHAKPANSRQDAAEDEEIQKLRLTAQHYEKSLKQVKSQLNQLHKVAEEVDREQKAEISRLTAIVEKSRKFDDD</sequence>
<proteinExistence type="predicted"/>
<organism evidence="3 4">
    <name type="scientific">Ditylenchus destructor</name>
    <dbReference type="NCBI Taxonomy" id="166010"/>
    <lineage>
        <taxon>Eukaryota</taxon>
        <taxon>Metazoa</taxon>
        <taxon>Ecdysozoa</taxon>
        <taxon>Nematoda</taxon>
        <taxon>Chromadorea</taxon>
        <taxon>Rhabditida</taxon>
        <taxon>Tylenchina</taxon>
        <taxon>Tylenchomorpha</taxon>
        <taxon>Sphaerularioidea</taxon>
        <taxon>Anguinidae</taxon>
        <taxon>Anguininae</taxon>
        <taxon>Ditylenchus</taxon>
    </lineage>
</organism>
<evidence type="ECO:0000256" key="1">
    <source>
        <dbReference type="SAM" id="Coils"/>
    </source>
</evidence>
<dbReference type="EMBL" id="JAKKPZ010000005">
    <property type="protein sequence ID" value="KAI1720628.1"/>
    <property type="molecule type" value="Genomic_DNA"/>
</dbReference>
<dbReference type="AlphaFoldDB" id="A0AAD4RA61"/>
<feature type="coiled-coil region" evidence="1">
    <location>
        <begin position="386"/>
        <end position="413"/>
    </location>
</feature>
<feature type="coiled-coil region" evidence="1">
    <location>
        <begin position="446"/>
        <end position="585"/>
    </location>
</feature>
<gene>
    <name evidence="3" type="ORF">DdX_04869</name>
</gene>
<evidence type="ECO:0000313" key="3">
    <source>
        <dbReference type="EMBL" id="KAI1720628.1"/>
    </source>
</evidence>
<keyword evidence="1" id="KW-0175">Coiled coil</keyword>
<dbReference type="Proteomes" id="UP001201812">
    <property type="component" value="Unassembled WGS sequence"/>
</dbReference>
<feature type="compositionally biased region" description="Basic and acidic residues" evidence="2">
    <location>
        <begin position="126"/>
        <end position="142"/>
    </location>
</feature>
<protein>
    <submittedName>
        <fullName evidence="3">Uncharacterized protein</fullName>
    </submittedName>
</protein>
<feature type="region of interest" description="Disordered" evidence="2">
    <location>
        <begin position="46"/>
        <end position="75"/>
    </location>
</feature>
<feature type="compositionally biased region" description="Polar residues" evidence="2">
    <location>
        <begin position="598"/>
        <end position="610"/>
    </location>
</feature>
<reference evidence="3" key="1">
    <citation type="submission" date="2022-01" db="EMBL/GenBank/DDBJ databases">
        <title>Genome Sequence Resource for Two Populations of Ditylenchus destructor, the Migratory Endoparasitic Phytonematode.</title>
        <authorList>
            <person name="Zhang H."/>
            <person name="Lin R."/>
            <person name="Xie B."/>
        </authorList>
    </citation>
    <scope>NUCLEOTIDE SEQUENCE</scope>
    <source>
        <strain evidence="3">BazhouSP</strain>
    </source>
</reference>
<feature type="coiled-coil region" evidence="1">
    <location>
        <begin position="260"/>
        <end position="336"/>
    </location>
</feature>
<feature type="compositionally biased region" description="Polar residues" evidence="2">
    <location>
        <begin position="694"/>
        <end position="708"/>
    </location>
</feature>
<comment type="caution">
    <text evidence="3">The sequence shown here is derived from an EMBL/GenBank/DDBJ whole genome shotgun (WGS) entry which is preliminary data.</text>
</comment>
<feature type="region of interest" description="Disordered" evidence="2">
    <location>
        <begin position="585"/>
        <end position="610"/>
    </location>
</feature>
<keyword evidence="4" id="KW-1185">Reference proteome</keyword>
<feature type="coiled-coil region" evidence="1">
    <location>
        <begin position="836"/>
        <end position="870"/>
    </location>
</feature>
<feature type="compositionally biased region" description="Basic residues" evidence="2">
    <location>
        <begin position="52"/>
        <end position="64"/>
    </location>
</feature>
<name>A0AAD4RA61_9BILA</name>
<accession>A0AAD4RA61</accession>